<keyword evidence="1" id="KW-1133">Transmembrane helix</keyword>
<keyword evidence="1" id="KW-0812">Transmembrane</keyword>
<name>A0A3S4HR17_KLEPN</name>
<dbReference type="EMBL" id="LR134162">
    <property type="protein sequence ID" value="VEB01471.1"/>
    <property type="molecule type" value="Genomic_DNA"/>
</dbReference>
<protein>
    <submittedName>
        <fullName evidence="2">Uncharacterized protein</fullName>
    </submittedName>
</protein>
<gene>
    <name evidence="2" type="ORF">NCTC13635_02101</name>
</gene>
<evidence type="ECO:0000256" key="1">
    <source>
        <dbReference type="SAM" id="Phobius"/>
    </source>
</evidence>
<organism evidence="2 3">
    <name type="scientific">Klebsiella pneumoniae</name>
    <dbReference type="NCBI Taxonomy" id="573"/>
    <lineage>
        <taxon>Bacteria</taxon>
        <taxon>Pseudomonadati</taxon>
        <taxon>Pseudomonadota</taxon>
        <taxon>Gammaproteobacteria</taxon>
        <taxon>Enterobacterales</taxon>
        <taxon>Enterobacteriaceae</taxon>
        <taxon>Klebsiella/Raoultella group</taxon>
        <taxon>Klebsiella</taxon>
        <taxon>Klebsiella pneumoniae complex</taxon>
    </lineage>
</organism>
<evidence type="ECO:0000313" key="3">
    <source>
        <dbReference type="Proteomes" id="UP000282433"/>
    </source>
</evidence>
<reference evidence="2 3" key="1">
    <citation type="submission" date="2018-12" db="EMBL/GenBank/DDBJ databases">
        <authorList>
            <consortium name="Pathogen Informatics"/>
        </authorList>
    </citation>
    <scope>NUCLEOTIDE SEQUENCE [LARGE SCALE GENOMIC DNA]</scope>
    <source>
        <strain evidence="2 3">NCTC13635</strain>
    </source>
</reference>
<sequence>MPLRNATINPPFSRRGKTADLLRKLQHLVFSAADIVAVNFTFHDISPVEGLFCLAPGRAFRQVSGVVKQRLWFSHRCHPYKKASGRWLIVYIFFALLPIIVRLTQQRAALALETLGVIAKPVFDFTEAVDKRLLIALLQQADRFAETLVVALNQRQVVFR</sequence>
<feature type="transmembrane region" description="Helical" evidence="1">
    <location>
        <begin position="85"/>
        <end position="103"/>
    </location>
</feature>
<dbReference type="Proteomes" id="UP000282433">
    <property type="component" value="Chromosome"/>
</dbReference>
<evidence type="ECO:0000313" key="2">
    <source>
        <dbReference type="EMBL" id="VEB01471.1"/>
    </source>
</evidence>
<accession>A0A3S4HR17</accession>
<dbReference type="AlphaFoldDB" id="A0A3S4HR17"/>
<keyword evidence="1" id="KW-0472">Membrane</keyword>
<proteinExistence type="predicted"/>